<evidence type="ECO:0000313" key="2">
    <source>
        <dbReference type="EMBL" id="DBA52195.1"/>
    </source>
</evidence>
<name>A0AAT9J974_9VIRU</name>
<accession>A0AAT9J974</accession>
<dbReference type="EMBL" id="BK067783">
    <property type="protein sequence ID" value="DBA51706.1"/>
    <property type="molecule type" value="Genomic_DNA"/>
</dbReference>
<evidence type="ECO:0000313" key="1">
    <source>
        <dbReference type="EMBL" id="DBA51706.1"/>
    </source>
</evidence>
<organism evidence="1">
    <name type="scientific">Nitrosopumilaceae spindle-shaped virus</name>
    <dbReference type="NCBI Taxonomy" id="3065433"/>
    <lineage>
        <taxon>Viruses</taxon>
    </lineage>
</organism>
<proteinExistence type="predicted"/>
<protein>
    <submittedName>
        <fullName evidence="2">ORF54</fullName>
    </submittedName>
    <submittedName>
        <fullName evidence="1">ORF7</fullName>
    </submittedName>
</protein>
<reference evidence="1" key="2">
    <citation type="submission" date="2024-03" db="EMBL/GenBank/DDBJ databases">
        <authorList>
            <person name="Ni Y."/>
            <person name="Xu T."/>
            <person name="Yan S."/>
            <person name="Chen L."/>
            <person name="Wang Y."/>
        </authorList>
    </citation>
    <scope>NUCLEOTIDE SEQUENCE</scope>
    <source>
        <strain evidence="2">NTT1</strain>
        <strain evidence="1">NTT2</strain>
    </source>
</reference>
<sequence length="77" mass="8786">MTLDRERFEKTGASVGTWFYQLDVTETEMNDILRNQKIVSKLNTLVDSMDVEGSIPNHWVKEVLSNLLKDGSVNLSK</sequence>
<dbReference type="EMBL" id="BK067791">
    <property type="protein sequence ID" value="DBA52195.1"/>
    <property type="molecule type" value="Genomic_DNA"/>
</dbReference>
<reference evidence="1" key="1">
    <citation type="journal article" date="2024" name="Environ. Microbiol. Rep.">
        <title>Hiding in plain sight: The discovery of complete genomes of 11 hypothetical spindle-shaped viruses that putatively infect mesophilic ammonia-oxidizing archaea.</title>
        <authorList>
            <person name="Ni Y."/>
            <person name="Xu T."/>
            <person name="Yan S."/>
            <person name="Chen L."/>
            <person name="Wang Y."/>
        </authorList>
    </citation>
    <scope>NUCLEOTIDE SEQUENCE</scope>
    <source>
        <strain evidence="2">NTT1</strain>
        <strain evidence="1">NTT2</strain>
    </source>
</reference>